<feature type="compositionally biased region" description="Pro residues" evidence="3">
    <location>
        <begin position="309"/>
        <end position="321"/>
    </location>
</feature>
<comment type="caution">
    <text evidence="5">The sequence shown here is derived from an EMBL/GenBank/DDBJ whole genome shotgun (WGS) entry which is preliminary data.</text>
</comment>
<feature type="compositionally biased region" description="Low complexity" evidence="3">
    <location>
        <begin position="254"/>
        <end position="308"/>
    </location>
</feature>
<reference evidence="5 6" key="1">
    <citation type="submission" date="2024-03" db="EMBL/GenBank/DDBJ databases">
        <title>The genome assembly and annotation of the cricket Gryllus longicercus Weissman &amp; Gray.</title>
        <authorList>
            <person name="Szrajer S."/>
            <person name="Gray D."/>
            <person name="Ylla G."/>
        </authorList>
    </citation>
    <scope>NUCLEOTIDE SEQUENCE [LARGE SCALE GENOMIC DNA]</scope>
    <source>
        <strain evidence="5">DAG 2021-001</strain>
        <tissue evidence="5">Whole body minus gut</tissue>
    </source>
</reference>
<feature type="region of interest" description="Disordered" evidence="3">
    <location>
        <begin position="1"/>
        <end position="20"/>
    </location>
</feature>
<dbReference type="SMART" id="SM00680">
    <property type="entry name" value="CLIP"/>
    <property type="match status" value="1"/>
</dbReference>
<proteinExistence type="predicted"/>
<organism evidence="5 6">
    <name type="scientific">Gryllus longicercus</name>
    <dbReference type="NCBI Taxonomy" id="2509291"/>
    <lineage>
        <taxon>Eukaryota</taxon>
        <taxon>Metazoa</taxon>
        <taxon>Ecdysozoa</taxon>
        <taxon>Arthropoda</taxon>
        <taxon>Hexapoda</taxon>
        <taxon>Insecta</taxon>
        <taxon>Pterygota</taxon>
        <taxon>Neoptera</taxon>
        <taxon>Polyneoptera</taxon>
        <taxon>Orthoptera</taxon>
        <taxon>Ensifera</taxon>
        <taxon>Gryllidea</taxon>
        <taxon>Grylloidea</taxon>
        <taxon>Gryllidae</taxon>
        <taxon>Gryllinae</taxon>
        <taxon>Gryllus</taxon>
    </lineage>
</organism>
<evidence type="ECO:0000256" key="3">
    <source>
        <dbReference type="SAM" id="MobiDB-lite"/>
    </source>
</evidence>
<evidence type="ECO:0000256" key="1">
    <source>
        <dbReference type="ARBA" id="ARBA00022729"/>
    </source>
</evidence>
<accession>A0AAN9ZFY1</accession>
<feature type="region of interest" description="Disordered" evidence="3">
    <location>
        <begin position="60"/>
        <end position="120"/>
    </location>
</feature>
<dbReference type="Proteomes" id="UP001378592">
    <property type="component" value="Unassembled WGS sequence"/>
</dbReference>
<keyword evidence="1" id="KW-0732">Signal</keyword>
<feature type="domain" description="Clip" evidence="4">
    <location>
        <begin position="202"/>
        <end position="245"/>
    </location>
</feature>
<feature type="compositionally biased region" description="Low complexity" evidence="3">
    <location>
        <begin position="84"/>
        <end position="112"/>
    </location>
</feature>
<dbReference type="EMBL" id="JAZDUA010000008">
    <property type="protein sequence ID" value="KAK7873856.1"/>
    <property type="molecule type" value="Genomic_DNA"/>
</dbReference>
<dbReference type="PROSITE" id="PS51888">
    <property type="entry name" value="CLIP"/>
    <property type="match status" value="1"/>
</dbReference>
<name>A0AAN9ZFY1_9ORTH</name>
<evidence type="ECO:0000313" key="5">
    <source>
        <dbReference type="EMBL" id="KAK7873856.1"/>
    </source>
</evidence>
<dbReference type="InterPro" id="IPR022700">
    <property type="entry name" value="CLIP"/>
</dbReference>
<keyword evidence="2" id="KW-1015">Disulfide bond</keyword>
<keyword evidence="6" id="KW-1185">Reference proteome</keyword>
<evidence type="ECO:0000259" key="4">
    <source>
        <dbReference type="PROSITE" id="PS51888"/>
    </source>
</evidence>
<evidence type="ECO:0000313" key="6">
    <source>
        <dbReference type="Proteomes" id="UP001378592"/>
    </source>
</evidence>
<gene>
    <name evidence="5" type="ORF">R5R35_005719</name>
</gene>
<sequence>MRKNDSRTELSGDSFPSTRRVRRLGAASVAAAAAVRVTRGRDCSVVFPDDDGVRARAAWRVPPPEAAPPPRFRLRPAPAPGRGPAPGLGFDRGPAPAAAAAAAPAAWAPGPARRSTDPSGTGRLLSLDAISETLGAINTVGRYLVNMTRYDRHDVGDELPHAIYTISKNVLGTNVTEAIAPIVRGALPAVAGAGGASVSARACTTPRGEPGECDDLSYCPQLLLDLPTLRQSICFKSLFVPGVCCPVGGDGRPTSTTSSSATTSAYTTPRPITLRPVTTRRPTIVTASPSTTTRRPTVLVPVTSAPSAQRPPAPARPPPSSLPVDEEGEYS</sequence>
<feature type="compositionally biased region" description="Pro residues" evidence="3">
    <location>
        <begin position="61"/>
        <end position="83"/>
    </location>
</feature>
<protein>
    <recommendedName>
        <fullName evidence="4">Clip domain-containing protein</fullName>
    </recommendedName>
</protein>
<feature type="region of interest" description="Disordered" evidence="3">
    <location>
        <begin position="249"/>
        <end position="331"/>
    </location>
</feature>
<feature type="compositionally biased region" description="Basic and acidic residues" evidence="3">
    <location>
        <begin position="1"/>
        <end position="10"/>
    </location>
</feature>
<evidence type="ECO:0000256" key="2">
    <source>
        <dbReference type="ARBA" id="ARBA00023157"/>
    </source>
</evidence>
<dbReference type="AlphaFoldDB" id="A0AAN9ZFY1"/>